<dbReference type="InterPro" id="IPR002616">
    <property type="entry name" value="tRNA_ribo_trans-like"/>
</dbReference>
<dbReference type="InterPro" id="IPR050852">
    <property type="entry name" value="Queuine_tRNA-ribosyltrfase"/>
</dbReference>
<evidence type="ECO:0000259" key="7">
    <source>
        <dbReference type="Pfam" id="PF01702"/>
    </source>
</evidence>
<dbReference type="SUPFAM" id="SSF51713">
    <property type="entry name" value="tRNA-guanine transglycosylase"/>
    <property type="match status" value="1"/>
</dbReference>
<keyword evidence="4 5" id="KW-0862">Zinc</keyword>
<evidence type="ECO:0000256" key="2">
    <source>
        <dbReference type="ARBA" id="ARBA00022694"/>
    </source>
</evidence>
<dbReference type="GO" id="GO:0005741">
    <property type="term" value="C:mitochondrial outer membrane"/>
    <property type="evidence" value="ECO:0007669"/>
    <property type="project" value="UniProtKB-SubCell"/>
</dbReference>
<keyword evidence="5" id="KW-0472">Membrane</keyword>
<evidence type="ECO:0000256" key="1">
    <source>
        <dbReference type="ARBA" id="ARBA00022490"/>
    </source>
</evidence>
<dbReference type="EMBL" id="JAINUF010000002">
    <property type="protein sequence ID" value="KAJ8375541.1"/>
    <property type="molecule type" value="Genomic_DNA"/>
</dbReference>
<sequence>MRLELYRVLQQCRRGVLLDLGLSGEHSLELPGCLLYTRCGTVPHLTYHTLCTLKHLPAVTQITLDSLAEHQEVLEEFQEGVRRFAGLKDTLIFCSLHDSAAPNHTGYTTNKTVSVWGSGGRIELTVAQYMALQKAIRPNWYQSMADGETRQLNPTRKRVCKAVDRTLSHLDECLSLHLKTEELRGAEIFGVVEGADVLEERVRSARETAKRPVGGFVLDGFHTEAMSQELRSQLIMAVIKELPENKPRVLLGVGHPDEVLACVEDGIDLFEGFFPFQVTERGCALSFSYTLDPNPESTERNGREFEEIPEHRESETLGHQQKKTPFEINLKDRRYQDDFCPLVVGCGCYCCKNHQRAYLHHLLMTNELLAGVLLMVHNLEHYCGFFCSLRGALESGRLDALKKKVLQGRV</sequence>
<keyword evidence="1 5" id="KW-0963">Cytoplasm</keyword>
<evidence type="ECO:0000313" key="9">
    <source>
        <dbReference type="Proteomes" id="UP001152622"/>
    </source>
</evidence>
<feature type="binding site" evidence="5">
    <location>
        <position position="346"/>
    </location>
    <ligand>
        <name>Zn(2+)</name>
        <dbReference type="ChEBI" id="CHEBI:29105"/>
    </ligand>
</feature>
<evidence type="ECO:0000256" key="5">
    <source>
        <dbReference type="HAMAP-Rule" id="MF_03043"/>
    </source>
</evidence>
<dbReference type="NCBIfam" id="TIGR00449">
    <property type="entry name" value="tgt_general"/>
    <property type="match status" value="1"/>
</dbReference>
<protein>
    <recommendedName>
        <fullName evidence="5">Queuine tRNA-ribosyltransferase accessory subunit 2</fullName>
    </recommendedName>
    <alternativeName>
        <fullName evidence="5">Queuine tRNA-ribosyltransferase domain-containing protein 1</fullName>
    </alternativeName>
</protein>
<proteinExistence type="inferred from homology"/>
<comment type="function">
    <text evidence="5">Non-catalytic subunit of the queuine tRNA-ribosyltransferase (TGT) that catalyzes the base-exchange of a guanine (G) residue with queuine (Q) at position 34 (anticodon wobble position) in tRNAs with GU(N) anticodons (tRNA-Asp, -Asn, -His and -Tyr), resulting in the hypermodified nucleoside queuosine (7-(((4,5-cis-dihydroxy-2-cyclopenten-1-yl)amino)methyl)-7-deazaguanosine).</text>
</comment>
<keyword evidence="9" id="KW-1185">Reference proteome</keyword>
<comment type="subunit">
    <text evidence="5">Heterodimer of a catalytic subunit QTRT1 and an accessory subunit QTRT2.</text>
</comment>
<feature type="compositionally biased region" description="Basic and acidic residues" evidence="6">
    <location>
        <begin position="297"/>
        <end position="316"/>
    </location>
</feature>
<keyword evidence="2 5" id="KW-0819">tRNA processing</keyword>
<dbReference type="GO" id="GO:0008479">
    <property type="term" value="F:tRNA-guanosine(34) queuine transglycosylase activity"/>
    <property type="evidence" value="ECO:0007669"/>
    <property type="project" value="UniProtKB-UniRule"/>
</dbReference>
<comment type="cofactor">
    <cofactor evidence="5">
        <name>Zn(2+)</name>
        <dbReference type="ChEBI" id="CHEBI:29105"/>
    </cofactor>
    <text evidence="5">Binds 1 zinc ion per subunit.</text>
</comment>
<dbReference type="AlphaFoldDB" id="A0A9Q1J9L7"/>
<dbReference type="InterPro" id="IPR028592">
    <property type="entry name" value="QTRTD1"/>
</dbReference>
<dbReference type="Proteomes" id="UP001152622">
    <property type="component" value="Chromosome 2"/>
</dbReference>
<evidence type="ECO:0000256" key="3">
    <source>
        <dbReference type="ARBA" id="ARBA00022723"/>
    </source>
</evidence>
<name>A0A9Q1J9L7_SYNKA</name>
<feature type="domain" description="tRNA-guanine(15) transglycosylase-like" evidence="7">
    <location>
        <begin position="26"/>
        <end position="407"/>
    </location>
</feature>
<dbReference type="OrthoDB" id="27601at2759"/>
<dbReference type="GO" id="GO:0046872">
    <property type="term" value="F:metal ion binding"/>
    <property type="evidence" value="ECO:0007669"/>
    <property type="project" value="UniProtKB-KW"/>
</dbReference>
<gene>
    <name evidence="5" type="primary">QTRT2</name>
    <name evidence="8" type="ORF">SKAU_G00061210</name>
</gene>
<evidence type="ECO:0000256" key="4">
    <source>
        <dbReference type="ARBA" id="ARBA00022833"/>
    </source>
</evidence>
<comment type="similarity">
    <text evidence="5">Belongs to the queuine tRNA-ribosyltransferase family. QTRT2 subfamily.</text>
</comment>
<accession>A0A9Q1J9L7</accession>
<comment type="caution">
    <text evidence="8">The sequence shown here is derived from an EMBL/GenBank/DDBJ whole genome shotgun (WGS) entry which is preliminary data.</text>
</comment>
<feature type="binding site" evidence="5">
    <location>
        <position position="348"/>
    </location>
    <ligand>
        <name>Zn(2+)</name>
        <dbReference type="ChEBI" id="CHEBI:29105"/>
    </ligand>
</feature>
<dbReference type="PANTHER" id="PTHR46064:SF1">
    <property type="entry name" value="QUEUINE TRNA-RIBOSYLTRANSFERASE ACCESSORY SUBUNIT 2"/>
    <property type="match status" value="1"/>
</dbReference>
<dbReference type="Pfam" id="PF01702">
    <property type="entry name" value="TGT"/>
    <property type="match status" value="1"/>
</dbReference>
<evidence type="ECO:0000256" key="6">
    <source>
        <dbReference type="SAM" id="MobiDB-lite"/>
    </source>
</evidence>
<feature type="binding site" evidence="5">
    <location>
        <position position="377"/>
    </location>
    <ligand>
        <name>Zn(2+)</name>
        <dbReference type="ChEBI" id="CHEBI:29105"/>
    </ligand>
</feature>
<organism evidence="8 9">
    <name type="scientific">Synaphobranchus kaupii</name>
    <name type="common">Kaup's arrowtooth eel</name>
    <dbReference type="NCBI Taxonomy" id="118154"/>
    <lineage>
        <taxon>Eukaryota</taxon>
        <taxon>Metazoa</taxon>
        <taxon>Chordata</taxon>
        <taxon>Craniata</taxon>
        <taxon>Vertebrata</taxon>
        <taxon>Euteleostomi</taxon>
        <taxon>Actinopterygii</taxon>
        <taxon>Neopterygii</taxon>
        <taxon>Teleostei</taxon>
        <taxon>Anguilliformes</taxon>
        <taxon>Synaphobranchidae</taxon>
        <taxon>Synaphobranchus</taxon>
    </lineage>
</organism>
<feature type="binding site" evidence="5">
    <location>
        <position position="351"/>
    </location>
    <ligand>
        <name>Zn(2+)</name>
        <dbReference type="ChEBI" id="CHEBI:29105"/>
    </ligand>
</feature>
<dbReference type="Gene3D" id="3.20.20.105">
    <property type="entry name" value="Queuine tRNA-ribosyltransferase-like"/>
    <property type="match status" value="1"/>
</dbReference>
<keyword evidence="5" id="KW-1000">Mitochondrion outer membrane</keyword>
<reference evidence="8" key="1">
    <citation type="journal article" date="2023" name="Science">
        <title>Genome structures resolve the early diversification of teleost fishes.</title>
        <authorList>
            <person name="Parey E."/>
            <person name="Louis A."/>
            <person name="Montfort J."/>
            <person name="Bouchez O."/>
            <person name="Roques C."/>
            <person name="Iampietro C."/>
            <person name="Lluch J."/>
            <person name="Castinel A."/>
            <person name="Donnadieu C."/>
            <person name="Desvignes T."/>
            <person name="Floi Bucao C."/>
            <person name="Jouanno E."/>
            <person name="Wen M."/>
            <person name="Mejri S."/>
            <person name="Dirks R."/>
            <person name="Jansen H."/>
            <person name="Henkel C."/>
            <person name="Chen W.J."/>
            <person name="Zahm M."/>
            <person name="Cabau C."/>
            <person name="Klopp C."/>
            <person name="Thompson A.W."/>
            <person name="Robinson-Rechavi M."/>
            <person name="Braasch I."/>
            <person name="Lecointre G."/>
            <person name="Bobe J."/>
            <person name="Postlethwait J.H."/>
            <person name="Berthelot C."/>
            <person name="Roest Crollius H."/>
            <person name="Guiguen Y."/>
        </authorList>
    </citation>
    <scope>NUCLEOTIDE SEQUENCE</scope>
    <source>
        <strain evidence="8">WJC10195</strain>
    </source>
</reference>
<comment type="subcellular location">
    <subcellularLocation>
        <location evidence="5">Cytoplasm</location>
    </subcellularLocation>
    <subcellularLocation>
        <location evidence="5">Mitochondrion outer membrane</location>
        <topology evidence="5">Peripheral membrane protein</topology>
        <orientation evidence="5">Cytoplasmic side</orientation>
    </subcellularLocation>
    <text evidence="5">May associate with the mitochondrion outer membrane.</text>
</comment>
<dbReference type="PANTHER" id="PTHR46064">
    <property type="entry name" value="QUEUINE TRNA-RIBOSYLTRANSFERASE ACCESSORY SUBUNIT 2"/>
    <property type="match status" value="1"/>
</dbReference>
<dbReference type="GO" id="GO:0006400">
    <property type="term" value="P:tRNA modification"/>
    <property type="evidence" value="ECO:0007669"/>
    <property type="project" value="InterPro"/>
</dbReference>
<feature type="region of interest" description="Disordered" evidence="6">
    <location>
        <begin position="294"/>
        <end position="320"/>
    </location>
</feature>
<keyword evidence="5" id="KW-0496">Mitochondrion</keyword>
<dbReference type="HAMAP" id="MF_03043">
    <property type="entry name" value="QTRT2"/>
    <property type="match status" value="1"/>
</dbReference>
<dbReference type="InterPro" id="IPR036511">
    <property type="entry name" value="TGT-like_sf"/>
</dbReference>
<keyword evidence="3 5" id="KW-0479">Metal-binding</keyword>
<evidence type="ECO:0000313" key="8">
    <source>
        <dbReference type="EMBL" id="KAJ8375541.1"/>
    </source>
</evidence>